<accession>A0AAV7LDN8</accession>
<dbReference type="AlphaFoldDB" id="A0AAV7LDN8"/>
<organism evidence="1 2">
    <name type="scientific">Pleurodeles waltl</name>
    <name type="common">Iberian ribbed newt</name>
    <dbReference type="NCBI Taxonomy" id="8319"/>
    <lineage>
        <taxon>Eukaryota</taxon>
        <taxon>Metazoa</taxon>
        <taxon>Chordata</taxon>
        <taxon>Craniata</taxon>
        <taxon>Vertebrata</taxon>
        <taxon>Euteleostomi</taxon>
        <taxon>Amphibia</taxon>
        <taxon>Batrachia</taxon>
        <taxon>Caudata</taxon>
        <taxon>Salamandroidea</taxon>
        <taxon>Salamandridae</taxon>
        <taxon>Pleurodelinae</taxon>
        <taxon>Pleurodeles</taxon>
    </lineage>
</organism>
<proteinExistence type="predicted"/>
<name>A0AAV7LDN8_PLEWA</name>
<reference evidence="1" key="1">
    <citation type="journal article" date="2022" name="bioRxiv">
        <title>Sequencing and chromosome-scale assembly of the giantPleurodeles waltlgenome.</title>
        <authorList>
            <person name="Brown T."/>
            <person name="Elewa A."/>
            <person name="Iarovenko S."/>
            <person name="Subramanian E."/>
            <person name="Araus A.J."/>
            <person name="Petzold A."/>
            <person name="Susuki M."/>
            <person name="Suzuki K.-i.T."/>
            <person name="Hayashi T."/>
            <person name="Toyoda A."/>
            <person name="Oliveira C."/>
            <person name="Osipova E."/>
            <person name="Leigh N.D."/>
            <person name="Simon A."/>
            <person name="Yun M.H."/>
        </authorList>
    </citation>
    <scope>NUCLEOTIDE SEQUENCE</scope>
    <source>
        <strain evidence="1">20211129_DDA</strain>
        <tissue evidence="1">Liver</tissue>
    </source>
</reference>
<sequence>MKGHYTREQALTTAAFPVQKSNPIVIGAPLTLYAEHAVFAIIQNAETTLTTQSVSGYELILSLPSLKIVKCHTVNPATFFAHPVLESEDDVHDCVTKVPNESGLAIVDPIPDSMVCIVDGSSPIAQDTAIRYTGAAVVRAQRHDSIITKQQNYQH</sequence>
<comment type="caution">
    <text evidence="1">The sequence shown here is derived from an EMBL/GenBank/DDBJ whole genome shotgun (WGS) entry which is preliminary data.</text>
</comment>
<gene>
    <name evidence="1" type="ORF">NDU88_002860</name>
</gene>
<evidence type="ECO:0000313" key="1">
    <source>
        <dbReference type="EMBL" id="KAJ1089715.1"/>
    </source>
</evidence>
<keyword evidence="2" id="KW-1185">Reference proteome</keyword>
<protein>
    <submittedName>
        <fullName evidence="1">Uncharacterized protein</fullName>
    </submittedName>
</protein>
<dbReference type="Proteomes" id="UP001066276">
    <property type="component" value="Chromosome 11"/>
</dbReference>
<evidence type="ECO:0000313" key="2">
    <source>
        <dbReference type="Proteomes" id="UP001066276"/>
    </source>
</evidence>
<dbReference type="EMBL" id="JANPWB010000015">
    <property type="protein sequence ID" value="KAJ1089715.1"/>
    <property type="molecule type" value="Genomic_DNA"/>
</dbReference>